<organism evidence="2">
    <name type="scientific">Anguilla anguilla</name>
    <name type="common">European freshwater eel</name>
    <name type="synonym">Muraena anguilla</name>
    <dbReference type="NCBI Taxonomy" id="7936"/>
    <lineage>
        <taxon>Eukaryota</taxon>
        <taxon>Metazoa</taxon>
        <taxon>Chordata</taxon>
        <taxon>Craniata</taxon>
        <taxon>Vertebrata</taxon>
        <taxon>Euteleostomi</taxon>
        <taxon>Actinopterygii</taxon>
        <taxon>Neopterygii</taxon>
        <taxon>Teleostei</taxon>
        <taxon>Anguilliformes</taxon>
        <taxon>Anguillidae</taxon>
        <taxon>Anguilla</taxon>
    </lineage>
</organism>
<reference evidence="2" key="2">
    <citation type="journal article" date="2015" name="Fish Shellfish Immunol.">
        <title>Early steps in the European eel (Anguilla anguilla)-Vibrio vulnificus interaction in the gills: Role of the RtxA13 toxin.</title>
        <authorList>
            <person name="Callol A."/>
            <person name="Pajuelo D."/>
            <person name="Ebbesson L."/>
            <person name="Teles M."/>
            <person name="MacKenzie S."/>
            <person name="Amaro C."/>
        </authorList>
    </citation>
    <scope>NUCLEOTIDE SEQUENCE</scope>
</reference>
<evidence type="ECO:0000313" key="2">
    <source>
        <dbReference type="EMBL" id="JAH93068.1"/>
    </source>
</evidence>
<protein>
    <submittedName>
        <fullName evidence="2">Uncharacterized protein</fullName>
    </submittedName>
</protein>
<reference evidence="2" key="1">
    <citation type="submission" date="2014-11" db="EMBL/GenBank/DDBJ databases">
        <authorList>
            <person name="Amaro Gonzalez C."/>
        </authorList>
    </citation>
    <scope>NUCLEOTIDE SEQUENCE</scope>
</reference>
<dbReference type="AlphaFoldDB" id="A0A0E9WU82"/>
<dbReference type="EMBL" id="GBXM01015509">
    <property type="protein sequence ID" value="JAH93068.1"/>
    <property type="molecule type" value="Transcribed_RNA"/>
</dbReference>
<feature type="region of interest" description="Disordered" evidence="1">
    <location>
        <begin position="1"/>
        <end position="25"/>
    </location>
</feature>
<name>A0A0E9WU82_ANGAN</name>
<proteinExistence type="predicted"/>
<accession>A0A0E9WU82</accession>
<sequence length="47" mass="5197">MLANVSRQAGNPDIKPCRLKTSASTQTQRCCLIVIKTKAFFNDLTVN</sequence>
<evidence type="ECO:0000256" key="1">
    <source>
        <dbReference type="SAM" id="MobiDB-lite"/>
    </source>
</evidence>